<feature type="region of interest" description="Disordered" evidence="1">
    <location>
        <begin position="1"/>
        <end position="24"/>
    </location>
</feature>
<accession>A3VGR9</accession>
<evidence type="ECO:0000256" key="1">
    <source>
        <dbReference type="SAM" id="MobiDB-lite"/>
    </source>
</evidence>
<dbReference type="AlphaFoldDB" id="A3VGR9"/>
<evidence type="ECO:0000313" key="3">
    <source>
        <dbReference type="Proteomes" id="UP000002931"/>
    </source>
</evidence>
<sequence>MSGGSIWRQSGQKLRSRFRRRPQE</sequence>
<reference evidence="2 3" key="1">
    <citation type="journal article" date="2010" name="J. Bacteriol.">
        <title>Genome sequences of Pelagibaca bermudensis HTCC2601T and Maritimibacter alkaliphilus HTCC2654T, the type strains of two marine Roseobacter genera.</title>
        <authorList>
            <person name="Thrash J.C."/>
            <person name="Cho J.C."/>
            <person name="Ferriera S."/>
            <person name="Johnson J."/>
            <person name="Vergin K.L."/>
            <person name="Giovannoni S.J."/>
        </authorList>
    </citation>
    <scope>NUCLEOTIDE SEQUENCE [LARGE SCALE GENOMIC DNA]</scope>
    <source>
        <strain evidence="2 3">HTCC2654</strain>
    </source>
</reference>
<keyword evidence="3" id="KW-1185">Reference proteome</keyword>
<organism evidence="2 3">
    <name type="scientific">Maritimibacter alkaliphilus HTCC2654</name>
    <dbReference type="NCBI Taxonomy" id="314271"/>
    <lineage>
        <taxon>Bacteria</taxon>
        <taxon>Pseudomonadati</taxon>
        <taxon>Pseudomonadota</taxon>
        <taxon>Alphaproteobacteria</taxon>
        <taxon>Rhodobacterales</taxon>
        <taxon>Roseobacteraceae</taxon>
        <taxon>Maritimibacter</taxon>
    </lineage>
</organism>
<protein>
    <submittedName>
        <fullName evidence="2">Uncharacterized protein</fullName>
    </submittedName>
</protein>
<gene>
    <name evidence="2" type="ORF">RB2654_14350</name>
</gene>
<dbReference type="Proteomes" id="UP000002931">
    <property type="component" value="Unassembled WGS sequence"/>
</dbReference>
<proteinExistence type="predicted"/>
<dbReference type="HOGENOM" id="CLU_3421046_0_0_5"/>
<comment type="caution">
    <text evidence="2">The sequence shown here is derived from an EMBL/GenBank/DDBJ whole genome shotgun (WGS) entry which is preliminary data.</text>
</comment>
<evidence type="ECO:0000313" key="2">
    <source>
        <dbReference type="EMBL" id="EAQ12474.1"/>
    </source>
</evidence>
<feature type="compositionally biased region" description="Basic residues" evidence="1">
    <location>
        <begin position="14"/>
        <end position="24"/>
    </location>
</feature>
<name>A3VGR9_9RHOB</name>
<dbReference type="EMBL" id="AAMT01000008">
    <property type="protein sequence ID" value="EAQ12474.1"/>
    <property type="molecule type" value="Genomic_DNA"/>
</dbReference>